<feature type="signal peptide" evidence="2">
    <location>
        <begin position="1"/>
        <end position="18"/>
    </location>
</feature>
<dbReference type="EMBL" id="JAAVJC010000027">
    <property type="protein sequence ID" value="NJQ14477.1"/>
    <property type="molecule type" value="Genomic_DNA"/>
</dbReference>
<keyword evidence="2" id="KW-0732">Signal</keyword>
<dbReference type="PROSITE" id="PS51257">
    <property type="entry name" value="PROKAR_LIPOPROTEIN"/>
    <property type="match status" value="1"/>
</dbReference>
<dbReference type="RefSeq" id="WP_168087298.1">
    <property type="nucleotide sequence ID" value="NZ_BHZH01000044.1"/>
</dbReference>
<evidence type="ECO:0000313" key="3">
    <source>
        <dbReference type="EMBL" id="NJQ14477.1"/>
    </source>
</evidence>
<dbReference type="Gene3D" id="2.50.20.20">
    <property type="match status" value="1"/>
</dbReference>
<protein>
    <recommendedName>
        <fullName evidence="5">Lipoprotein</fullName>
    </recommendedName>
</protein>
<comment type="caution">
    <text evidence="3">The sequence shown here is derived from an EMBL/GenBank/DDBJ whole genome shotgun (WGS) entry which is preliminary data.</text>
</comment>
<sequence>MRKAITAALAAGVLVSTAACSSDDSSSDGDAKSGGLAEALRASQEKSAEASTVAVTATMSMDMPEGMAFSYELSGVTGWDPLAMDVTMDMTEFFEAMAEMMGDDSGEVPEAVMNLRFIDNVMYMGGTPFEEELDGASWVKIDLEDVDPNDPAFAQTAEQLKSAENMAQSPASQVALLLESDDVEHVGSEDLDGRATEKYAGTLTAEELVAADASAAHMNEEDVEDLLATLEQMGADGFELTVWVDEDDLPARIDMRFAVEEGGEVSYSTVYEDYGIELNVEAPDEADVVDFADARGAGL</sequence>
<accession>A0ABX1C5K0</accession>
<name>A0ABX1C5K0_9ACTN</name>
<reference evidence="3 4" key="1">
    <citation type="submission" date="2020-03" db="EMBL/GenBank/DDBJ databases">
        <title>Draft genome of Streptomyces sp. ventii, isolated from the Axial Seamount in the Pacific Ocean, and resequencing of the two type strains Streptomyces lonarensis strain NCL 716 and Streptomyces bohaiensis strain 11A07.</title>
        <authorList>
            <person name="Loughran R.M."/>
            <person name="Pfannmuller K.M."/>
            <person name="Wasson B.J."/>
            <person name="Deadmond M.C."/>
            <person name="Paddock B.E."/>
            <person name="Koyack M.J."/>
            <person name="Gallegos D.A."/>
            <person name="Mitchell E.A."/>
            <person name="Ushijima B."/>
            <person name="Saw J.H."/>
            <person name="Mcphail K.L."/>
            <person name="Videau P."/>
        </authorList>
    </citation>
    <scope>NUCLEOTIDE SEQUENCE [LARGE SCALE GENOMIC DNA]</scope>
    <source>
        <strain evidence="3 4">11A07</strain>
    </source>
</reference>
<dbReference type="Proteomes" id="UP000727056">
    <property type="component" value="Unassembled WGS sequence"/>
</dbReference>
<evidence type="ECO:0000256" key="1">
    <source>
        <dbReference type="SAM" id="MobiDB-lite"/>
    </source>
</evidence>
<organism evidence="3 4">
    <name type="scientific">Streptomyces bohaiensis</name>
    <dbReference type="NCBI Taxonomy" id="1431344"/>
    <lineage>
        <taxon>Bacteria</taxon>
        <taxon>Bacillati</taxon>
        <taxon>Actinomycetota</taxon>
        <taxon>Actinomycetes</taxon>
        <taxon>Kitasatosporales</taxon>
        <taxon>Streptomycetaceae</taxon>
        <taxon>Streptomyces</taxon>
    </lineage>
</organism>
<feature type="region of interest" description="Disordered" evidence="1">
    <location>
        <begin position="20"/>
        <end position="43"/>
    </location>
</feature>
<evidence type="ECO:0000256" key="2">
    <source>
        <dbReference type="SAM" id="SignalP"/>
    </source>
</evidence>
<dbReference type="InterPro" id="IPR029046">
    <property type="entry name" value="LolA/LolB/LppX"/>
</dbReference>
<feature type="chain" id="PRO_5046836042" description="Lipoprotein" evidence="2">
    <location>
        <begin position="19"/>
        <end position="299"/>
    </location>
</feature>
<evidence type="ECO:0000313" key="4">
    <source>
        <dbReference type="Proteomes" id="UP000727056"/>
    </source>
</evidence>
<keyword evidence="4" id="KW-1185">Reference proteome</keyword>
<dbReference type="SUPFAM" id="SSF89392">
    <property type="entry name" value="Prokaryotic lipoproteins and lipoprotein localization factors"/>
    <property type="match status" value="1"/>
</dbReference>
<evidence type="ECO:0008006" key="5">
    <source>
        <dbReference type="Google" id="ProtNLM"/>
    </source>
</evidence>
<gene>
    <name evidence="3" type="ORF">HCN52_05870</name>
</gene>
<proteinExistence type="predicted"/>